<evidence type="ECO:0000313" key="3">
    <source>
        <dbReference type="Proteomes" id="UP000029556"/>
    </source>
</evidence>
<dbReference type="RefSeq" id="WP_036873773.1">
    <property type="nucleotide sequence ID" value="NZ_JRNN01000073.1"/>
</dbReference>
<sequence length="188" mass="21986">MILLRSLKILLLSIFASTILSAQTPIANRVNEAARHVSKYASVVAKYTDNKRHSLYYVRKNKLFCLDVVLNINEGLNFTPHKYDKILSSHLSPDGEYMFICLDKGNKSGWVLEDRFELWRINSYNRKSTRIASGFTIDRTKEGFLLRKTSRCLNPRAPKSQQRWMVRDYHFDLMGQATVTLPEYEYHF</sequence>
<reference evidence="2 3" key="1">
    <citation type="submission" date="2014-07" db="EMBL/GenBank/DDBJ databases">
        <authorList>
            <person name="McCorrison J."/>
            <person name="Sanka R."/>
            <person name="Torralba M."/>
            <person name="Gillis M."/>
            <person name="Haft D.H."/>
            <person name="Methe B."/>
            <person name="Sutton G."/>
            <person name="Nelson K.E."/>
        </authorList>
    </citation>
    <scope>NUCLEOTIDE SEQUENCE [LARGE SCALE GENOMIC DNA]</scope>
    <source>
        <strain evidence="2 3">DNF00853</strain>
    </source>
</reference>
<dbReference type="Proteomes" id="UP000029556">
    <property type="component" value="Unassembled WGS sequence"/>
</dbReference>
<evidence type="ECO:0000313" key="2">
    <source>
        <dbReference type="EMBL" id="KGF34106.1"/>
    </source>
</evidence>
<dbReference type="OrthoDB" id="1067503at2"/>
<protein>
    <submittedName>
        <fullName evidence="2">Uncharacterized protein</fullName>
    </submittedName>
</protein>
<proteinExistence type="predicted"/>
<dbReference type="EMBL" id="JRNN01000073">
    <property type="protein sequence ID" value="KGF34106.1"/>
    <property type="molecule type" value="Genomic_DNA"/>
</dbReference>
<gene>
    <name evidence="2" type="ORF">HMPREF2137_09200</name>
</gene>
<name>A0A095ZIB1_9BACT</name>
<evidence type="ECO:0000256" key="1">
    <source>
        <dbReference type="SAM" id="SignalP"/>
    </source>
</evidence>
<feature type="signal peptide" evidence="1">
    <location>
        <begin position="1"/>
        <end position="22"/>
    </location>
</feature>
<accession>A0A095ZIB1</accession>
<feature type="chain" id="PRO_5001915562" evidence="1">
    <location>
        <begin position="23"/>
        <end position="188"/>
    </location>
</feature>
<keyword evidence="1" id="KW-0732">Signal</keyword>
<dbReference type="AlphaFoldDB" id="A0A095ZIB1"/>
<organism evidence="2 3">
    <name type="scientific">Hoylesella buccalis DNF00853</name>
    <dbReference type="NCBI Taxonomy" id="1401074"/>
    <lineage>
        <taxon>Bacteria</taxon>
        <taxon>Pseudomonadati</taxon>
        <taxon>Bacteroidota</taxon>
        <taxon>Bacteroidia</taxon>
        <taxon>Bacteroidales</taxon>
        <taxon>Prevotellaceae</taxon>
        <taxon>Hoylesella</taxon>
    </lineage>
</organism>
<comment type="caution">
    <text evidence="2">The sequence shown here is derived from an EMBL/GenBank/DDBJ whole genome shotgun (WGS) entry which is preliminary data.</text>
</comment>